<dbReference type="SUPFAM" id="SSF53756">
    <property type="entry name" value="UDP-Glycosyltransferase/glycogen phosphorylase"/>
    <property type="match status" value="1"/>
</dbReference>
<proteinExistence type="predicted"/>
<reference evidence="2" key="1">
    <citation type="submission" date="2018-05" db="EMBL/GenBank/DDBJ databases">
        <authorList>
            <person name="Li X."/>
        </authorList>
    </citation>
    <scope>NUCLEOTIDE SEQUENCE [LARGE SCALE GENOMIC DNA]</scope>
    <source>
        <strain evidence="2">HKS-05</strain>
    </source>
</reference>
<evidence type="ECO:0000313" key="2">
    <source>
        <dbReference type="Proteomes" id="UP000249842"/>
    </source>
</evidence>
<dbReference type="AlphaFoldDB" id="A0A328B0F5"/>
<comment type="caution">
    <text evidence="1">The sequence shown here is derived from an EMBL/GenBank/DDBJ whole genome shotgun (WGS) entry which is preliminary data.</text>
</comment>
<organism evidence="1 2">
    <name type="scientific">Phenylobacterium hankyongense</name>
    <dbReference type="NCBI Taxonomy" id="1813876"/>
    <lineage>
        <taxon>Bacteria</taxon>
        <taxon>Pseudomonadati</taxon>
        <taxon>Pseudomonadota</taxon>
        <taxon>Alphaproteobacteria</taxon>
        <taxon>Caulobacterales</taxon>
        <taxon>Caulobacteraceae</taxon>
        <taxon>Phenylobacterium</taxon>
    </lineage>
</organism>
<dbReference type="OrthoDB" id="7190635at2"/>
<dbReference type="SUPFAM" id="SSF48452">
    <property type="entry name" value="TPR-like"/>
    <property type="match status" value="1"/>
</dbReference>
<protein>
    <submittedName>
        <fullName evidence="1">Uncharacterized protein</fullName>
    </submittedName>
</protein>
<sequence length="336" mass="35963">MPDRDLPPTSDADAALALGVRLMRQGDLDGARISLEAAARSRPGDPDIQLNRAALGAAYLAQGRYAEGWPLIEARIGLRPDLVPLVSPSFPEWRGEPLAGKSILVWVEQGLGDQIMFARFGATLAALGARVTLGCRPSLAALFRTIPGVDEVISVPVGAGVAVPRHDYWSRYFSLPYRLGTTLSTLPSAPYLSALSERPAPTPAARIGLVWRTSPTGAAAARKSLPEPLAQELLALGAVSLHPEDTGARDFADTAAIVAGLDLVIGVDTAAAHLAGAMGKPVRLLLPFDADWRWMRDRADSPWYPSMRLVRQRTPGDWREVVDRVLPEIAPRGQGG</sequence>
<name>A0A328B0F5_9CAUL</name>
<keyword evidence="2" id="KW-1185">Reference proteome</keyword>
<dbReference type="EMBL" id="QFYP01000001">
    <property type="protein sequence ID" value="RAK60870.1"/>
    <property type="molecule type" value="Genomic_DNA"/>
</dbReference>
<dbReference type="RefSeq" id="WP_111458162.1">
    <property type="nucleotide sequence ID" value="NZ_QFYP01000001.1"/>
</dbReference>
<dbReference type="Gene3D" id="3.40.50.2000">
    <property type="entry name" value="Glycogen Phosphorylase B"/>
    <property type="match status" value="1"/>
</dbReference>
<dbReference type="Gene3D" id="1.25.40.10">
    <property type="entry name" value="Tetratricopeptide repeat domain"/>
    <property type="match status" value="1"/>
</dbReference>
<dbReference type="Proteomes" id="UP000249842">
    <property type="component" value="Unassembled WGS sequence"/>
</dbReference>
<dbReference type="InterPro" id="IPR011990">
    <property type="entry name" value="TPR-like_helical_dom_sf"/>
</dbReference>
<accession>A0A328B0F5</accession>
<gene>
    <name evidence="1" type="ORF">DJ021_14145</name>
</gene>
<evidence type="ECO:0000313" key="1">
    <source>
        <dbReference type="EMBL" id="RAK60870.1"/>
    </source>
</evidence>